<dbReference type="Proteomes" id="UP000317257">
    <property type="component" value="Unassembled WGS sequence"/>
</dbReference>
<evidence type="ECO:0000313" key="2">
    <source>
        <dbReference type="Proteomes" id="UP000317257"/>
    </source>
</evidence>
<protein>
    <submittedName>
        <fullName evidence="1">Uncharacterized protein</fullName>
    </submittedName>
</protein>
<feature type="non-terminal residue" evidence="1">
    <location>
        <position position="81"/>
    </location>
</feature>
<sequence>MSPVTEADVRKYNEQSHVVAFRTTLVIHALTPPKIDRFGKFFDQRYASTGDHFLGDLFHIVGDGEPERLKREFPKLSRKEA</sequence>
<organism evidence="1 2">
    <name type="scientific">Metarhizium rileyi (strain RCEF 4871)</name>
    <name type="common">Nomuraea rileyi</name>
    <dbReference type="NCBI Taxonomy" id="1649241"/>
    <lineage>
        <taxon>Eukaryota</taxon>
        <taxon>Fungi</taxon>
        <taxon>Dikarya</taxon>
        <taxon>Ascomycota</taxon>
        <taxon>Pezizomycotina</taxon>
        <taxon>Sordariomycetes</taxon>
        <taxon>Hypocreomycetidae</taxon>
        <taxon>Hypocreales</taxon>
        <taxon>Clavicipitaceae</taxon>
        <taxon>Metarhizium</taxon>
    </lineage>
</organism>
<gene>
    <name evidence="1" type="ORF">ED733_000192</name>
</gene>
<evidence type="ECO:0000313" key="1">
    <source>
        <dbReference type="EMBL" id="TWU70389.1"/>
    </source>
</evidence>
<dbReference type="AlphaFoldDB" id="A0A5C6FZK6"/>
<name>A0A5C6FZK6_METRR</name>
<accession>A0A5C6FZK6</accession>
<dbReference type="EMBL" id="SBHS01000123">
    <property type="protein sequence ID" value="TWU70389.1"/>
    <property type="molecule type" value="Genomic_DNA"/>
</dbReference>
<reference evidence="2" key="1">
    <citation type="submission" date="2018-12" db="EMBL/GenBank/DDBJ databases">
        <title>The complete genome of Metarhizium rileyi, a key fungal pathogen of Lepidoptera.</title>
        <authorList>
            <person name="Binneck E."/>
            <person name="Lastra C.C.L."/>
            <person name="Sosa-Gomez D.R."/>
        </authorList>
    </citation>
    <scope>NUCLEOTIDE SEQUENCE [LARGE SCALE GENOMIC DNA]</scope>
    <source>
        <strain evidence="2">Cep018-CH2</strain>
    </source>
</reference>
<comment type="caution">
    <text evidence="1">The sequence shown here is derived from an EMBL/GenBank/DDBJ whole genome shotgun (WGS) entry which is preliminary data.</text>
</comment>
<proteinExistence type="predicted"/>